<dbReference type="PANTHER" id="PTHR12999:SF17">
    <property type="entry name" value="ZINC FINGER RAN-BINDING DOMAIN-CONTAINING PROTEIN 2"/>
    <property type="match status" value="1"/>
</dbReference>
<keyword evidence="3" id="KW-0677">Repeat</keyword>
<feature type="domain" description="RanBP2-type" evidence="14">
    <location>
        <begin position="154"/>
        <end position="185"/>
    </location>
</feature>
<evidence type="ECO:0000256" key="4">
    <source>
        <dbReference type="ARBA" id="ARBA00022771"/>
    </source>
</evidence>
<feature type="domain" description="RRM" evidence="13">
    <location>
        <begin position="14"/>
        <end position="100"/>
    </location>
</feature>
<proteinExistence type="inferred from homology"/>
<feature type="compositionally biased region" description="Basic and acidic residues" evidence="12">
    <location>
        <begin position="255"/>
        <end position="267"/>
    </location>
</feature>
<evidence type="ECO:0000259" key="13">
    <source>
        <dbReference type="PROSITE" id="PS50102"/>
    </source>
</evidence>
<name>A0A388JM46_CHABU</name>
<dbReference type="AlphaFoldDB" id="A0A388JM46"/>
<organism evidence="15 16">
    <name type="scientific">Chara braunii</name>
    <name type="common">Braun's stonewort</name>
    <dbReference type="NCBI Taxonomy" id="69332"/>
    <lineage>
        <taxon>Eukaryota</taxon>
        <taxon>Viridiplantae</taxon>
        <taxon>Streptophyta</taxon>
        <taxon>Charophyceae</taxon>
        <taxon>Charales</taxon>
        <taxon>Characeae</taxon>
        <taxon>Chara</taxon>
    </lineage>
</organism>
<dbReference type="InterPro" id="IPR001876">
    <property type="entry name" value="Znf_RanBP2"/>
</dbReference>
<protein>
    <recommendedName>
        <fullName evidence="17">Transcription initiation factor TFIID subunit 15</fullName>
    </recommendedName>
</protein>
<comment type="subcellular location">
    <subcellularLocation>
        <location evidence="1">Nucleus</location>
    </subcellularLocation>
</comment>
<dbReference type="GO" id="GO:0008270">
    <property type="term" value="F:zinc ion binding"/>
    <property type="evidence" value="ECO:0007669"/>
    <property type="project" value="UniProtKB-KW"/>
</dbReference>
<evidence type="ECO:0000259" key="14">
    <source>
        <dbReference type="PROSITE" id="PS50199"/>
    </source>
</evidence>
<keyword evidence="4 11" id="KW-0863">Zinc-finger</keyword>
<keyword evidence="6 10" id="KW-0694">RNA-binding</keyword>
<evidence type="ECO:0000256" key="2">
    <source>
        <dbReference type="ARBA" id="ARBA00022723"/>
    </source>
</evidence>
<dbReference type="SMART" id="SM00547">
    <property type="entry name" value="ZnF_RBZ"/>
    <property type="match status" value="2"/>
</dbReference>
<feature type="compositionally biased region" description="Basic and acidic residues" evidence="12">
    <location>
        <begin position="410"/>
        <end position="440"/>
    </location>
</feature>
<gene>
    <name evidence="15" type="ORF">CBR_g224</name>
</gene>
<dbReference type="Proteomes" id="UP000265515">
    <property type="component" value="Unassembled WGS sequence"/>
</dbReference>
<evidence type="ECO:0000256" key="10">
    <source>
        <dbReference type="PROSITE-ProRule" id="PRU00176"/>
    </source>
</evidence>
<dbReference type="FunFam" id="4.10.1060.10:FF:000004">
    <property type="entry name" value="Zinc finger Ran-binding domain-containing protein 2"/>
    <property type="match status" value="1"/>
</dbReference>
<accession>A0A388JM46</accession>
<dbReference type="Gene3D" id="4.10.1060.10">
    <property type="entry name" value="Zinc finger, RanBP2-type"/>
    <property type="match status" value="2"/>
</dbReference>
<feature type="compositionally biased region" description="Gly residues" evidence="12">
    <location>
        <begin position="186"/>
        <end position="217"/>
    </location>
</feature>
<dbReference type="InterPro" id="IPR012677">
    <property type="entry name" value="Nucleotide-bd_a/b_plait_sf"/>
</dbReference>
<dbReference type="Gramene" id="GBG58823">
    <property type="protein sequence ID" value="GBG58823"/>
    <property type="gene ID" value="CBR_g224"/>
</dbReference>
<evidence type="ECO:0000256" key="7">
    <source>
        <dbReference type="ARBA" id="ARBA00023242"/>
    </source>
</evidence>
<evidence type="ECO:0000256" key="1">
    <source>
        <dbReference type="ARBA" id="ARBA00004123"/>
    </source>
</evidence>
<feature type="region of interest" description="Disordered" evidence="12">
    <location>
        <begin position="132"/>
        <end position="155"/>
    </location>
</feature>
<dbReference type="Pfam" id="PF00076">
    <property type="entry name" value="RRM_1"/>
    <property type="match status" value="1"/>
</dbReference>
<evidence type="ECO:0008006" key="17">
    <source>
        <dbReference type="Google" id="ProtNLM"/>
    </source>
</evidence>
<keyword evidence="5" id="KW-0862">Zinc</keyword>
<dbReference type="OMA" id="MIMTETE"/>
<dbReference type="InterPro" id="IPR000504">
    <property type="entry name" value="RRM_dom"/>
</dbReference>
<evidence type="ECO:0000256" key="6">
    <source>
        <dbReference type="ARBA" id="ARBA00022884"/>
    </source>
</evidence>
<dbReference type="SMART" id="SM00360">
    <property type="entry name" value="RRM"/>
    <property type="match status" value="1"/>
</dbReference>
<dbReference type="PANTHER" id="PTHR12999">
    <property type="entry name" value="ZINC FINGER RAN-BINDING DOMAIN-CONTAINING PROTEIN 2 ZRANB2-RELATED"/>
    <property type="match status" value="1"/>
</dbReference>
<sequence length="440" mass="48842">MMAGYGLTGVPSTNAIYVCNLPPGTDELALAEHFGTIGLIKKDKRTNRPRIWLYRDKATNEPKGDATVTYEDPHAAAAAVDWFDRKEFHGAIISVSLAENKKQIAVGDGMGLGVMVAGDAAAPSSNMQAELGGVGCHGRGRGEPPSAGGKPWQQDGDWSCPNPSCGNINFAFRGQCNRCGTQRPGGSSGGGAGRGRGRTGPGTGGGGREGRGVGGPPGLFGPNDWPCPMCGNINWAKRTKCNICNTTKPGFNEGGSREGRAGGYKELDEAELEETKRRRREHEEDDGEMYDDFGNLKKKFRARAKAGEMPQQTNFEGGKAGWEEALRASDRGDKSRERDREFDRGRVLDRDRGGEGDRERYGERDDYREWDKDRDRDRDWERDRDRGRTRDGRDDRHGVWNGHRSSYRSRSQEDDWGHGERERIREREHYKADERSKPYV</sequence>
<evidence type="ECO:0000256" key="11">
    <source>
        <dbReference type="PROSITE-ProRule" id="PRU00322"/>
    </source>
</evidence>
<dbReference type="PROSITE" id="PS01358">
    <property type="entry name" value="ZF_RANBP2_1"/>
    <property type="match status" value="2"/>
</dbReference>
<evidence type="ECO:0000256" key="8">
    <source>
        <dbReference type="ARBA" id="ARBA00058775"/>
    </source>
</evidence>
<keyword evidence="2" id="KW-0479">Metal-binding</keyword>
<dbReference type="CDD" id="cd12534">
    <property type="entry name" value="RRM_SARFH"/>
    <property type="match status" value="1"/>
</dbReference>
<evidence type="ECO:0000256" key="12">
    <source>
        <dbReference type="SAM" id="MobiDB-lite"/>
    </source>
</evidence>
<dbReference type="SUPFAM" id="SSF90209">
    <property type="entry name" value="Ran binding protein zinc finger-like"/>
    <property type="match status" value="2"/>
</dbReference>
<dbReference type="GO" id="GO:0005634">
    <property type="term" value="C:nucleus"/>
    <property type="evidence" value="ECO:0007669"/>
    <property type="project" value="UniProtKB-SubCell"/>
</dbReference>
<dbReference type="STRING" id="69332.A0A388JM46"/>
<dbReference type="InterPro" id="IPR036443">
    <property type="entry name" value="Znf_RanBP2_sf"/>
</dbReference>
<comment type="similarity">
    <text evidence="9">Belongs to the TAF15 family.</text>
</comment>
<feature type="compositionally biased region" description="Basic and acidic residues" evidence="12">
    <location>
        <begin position="321"/>
        <end position="398"/>
    </location>
</feature>
<feature type="domain" description="RanBP2-type" evidence="14">
    <location>
        <begin position="221"/>
        <end position="250"/>
    </location>
</feature>
<dbReference type="Pfam" id="PF00641">
    <property type="entry name" value="Zn_ribbon_RanBP"/>
    <property type="match status" value="2"/>
</dbReference>
<evidence type="ECO:0000256" key="5">
    <source>
        <dbReference type="ARBA" id="ARBA00022833"/>
    </source>
</evidence>
<dbReference type="SUPFAM" id="SSF54928">
    <property type="entry name" value="RNA-binding domain, RBD"/>
    <property type="match status" value="1"/>
</dbReference>
<reference evidence="15 16" key="1">
    <citation type="journal article" date="2018" name="Cell">
        <title>The Chara Genome: Secondary Complexity and Implications for Plant Terrestrialization.</title>
        <authorList>
            <person name="Nishiyama T."/>
            <person name="Sakayama H."/>
            <person name="Vries J.D."/>
            <person name="Buschmann H."/>
            <person name="Saint-Marcoux D."/>
            <person name="Ullrich K.K."/>
            <person name="Haas F.B."/>
            <person name="Vanderstraeten L."/>
            <person name="Becker D."/>
            <person name="Lang D."/>
            <person name="Vosolsobe S."/>
            <person name="Rombauts S."/>
            <person name="Wilhelmsson P.K.I."/>
            <person name="Janitza P."/>
            <person name="Kern R."/>
            <person name="Heyl A."/>
            <person name="Rumpler F."/>
            <person name="Villalobos L.I.A.C."/>
            <person name="Clay J.M."/>
            <person name="Skokan R."/>
            <person name="Toyoda A."/>
            <person name="Suzuki Y."/>
            <person name="Kagoshima H."/>
            <person name="Schijlen E."/>
            <person name="Tajeshwar N."/>
            <person name="Catarino B."/>
            <person name="Hetherington A.J."/>
            <person name="Saltykova A."/>
            <person name="Bonnot C."/>
            <person name="Breuninger H."/>
            <person name="Symeonidi A."/>
            <person name="Radhakrishnan G.V."/>
            <person name="Van Nieuwerburgh F."/>
            <person name="Deforce D."/>
            <person name="Chang C."/>
            <person name="Karol K.G."/>
            <person name="Hedrich R."/>
            <person name="Ulvskov P."/>
            <person name="Glockner G."/>
            <person name="Delwiche C.F."/>
            <person name="Petrasek J."/>
            <person name="Van de Peer Y."/>
            <person name="Friml J."/>
            <person name="Beilby M."/>
            <person name="Dolan L."/>
            <person name="Kohara Y."/>
            <person name="Sugano S."/>
            <person name="Fujiyama A."/>
            <person name="Delaux P.-M."/>
            <person name="Quint M."/>
            <person name="TheiBen G."/>
            <person name="Hagemann M."/>
            <person name="Harholt J."/>
            <person name="Dunand C."/>
            <person name="Zachgo S."/>
            <person name="Langdale J."/>
            <person name="Maumus F."/>
            <person name="Straeten D.V.D."/>
            <person name="Gould S.B."/>
            <person name="Rensing S.A."/>
        </authorList>
    </citation>
    <scope>NUCLEOTIDE SEQUENCE [LARGE SCALE GENOMIC DNA]</scope>
    <source>
        <strain evidence="15 16">S276</strain>
    </source>
</reference>
<feature type="region of interest" description="Disordered" evidence="12">
    <location>
        <begin position="182"/>
        <end position="217"/>
    </location>
</feature>
<dbReference type="GO" id="GO:0003723">
    <property type="term" value="F:RNA binding"/>
    <property type="evidence" value="ECO:0007669"/>
    <property type="project" value="UniProtKB-UniRule"/>
</dbReference>
<dbReference type="OrthoDB" id="76445at2759"/>
<dbReference type="PROSITE" id="PS50199">
    <property type="entry name" value="ZF_RANBP2_2"/>
    <property type="match status" value="2"/>
</dbReference>
<comment type="function">
    <text evidence="8">TAFs are components of the transcription factor IID (TFIID) complex that is essential for mediating regulation of RNA polymerase transcription.</text>
</comment>
<keyword evidence="7" id="KW-0539">Nucleus</keyword>
<dbReference type="InterPro" id="IPR035979">
    <property type="entry name" value="RBD_domain_sf"/>
</dbReference>
<dbReference type="FunFam" id="4.10.1060.10:FF:000008">
    <property type="entry name" value="TATA-binding protein-associated factor 2N isoform X1"/>
    <property type="match status" value="1"/>
</dbReference>
<evidence type="ECO:0000313" key="16">
    <source>
        <dbReference type="Proteomes" id="UP000265515"/>
    </source>
</evidence>
<dbReference type="FunFam" id="3.30.70.330:FF:000574">
    <property type="entry name" value="HIV Tat-specific factor 1"/>
    <property type="match status" value="1"/>
</dbReference>
<evidence type="ECO:0000256" key="9">
    <source>
        <dbReference type="ARBA" id="ARBA00061442"/>
    </source>
</evidence>
<dbReference type="Gene3D" id="3.30.70.330">
    <property type="match status" value="1"/>
</dbReference>
<dbReference type="EMBL" id="BFEA01000001">
    <property type="protein sequence ID" value="GBG58823.1"/>
    <property type="molecule type" value="Genomic_DNA"/>
</dbReference>
<evidence type="ECO:0000313" key="15">
    <source>
        <dbReference type="EMBL" id="GBG58823.1"/>
    </source>
</evidence>
<feature type="region of interest" description="Disordered" evidence="12">
    <location>
        <begin position="246"/>
        <end position="440"/>
    </location>
</feature>
<keyword evidence="16" id="KW-1185">Reference proteome</keyword>
<comment type="caution">
    <text evidence="15">The sequence shown here is derived from an EMBL/GenBank/DDBJ whole genome shotgun (WGS) entry which is preliminary data.</text>
</comment>
<dbReference type="PROSITE" id="PS50102">
    <property type="entry name" value="RRM"/>
    <property type="match status" value="1"/>
</dbReference>
<evidence type="ECO:0000256" key="3">
    <source>
        <dbReference type="ARBA" id="ARBA00022737"/>
    </source>
</evidence>